<dbReference type="AlphaFoldDB" id="A0A6S6UHF3"/>
<feature type="domain" description="DUF6471" evidence="1">
    <location>
        <begin position="1"/>
        <end position="51"/>
    </location>
</feature>
<sequence length="59" mass="7034">MKLKGIKSKELAELLKEYDENLTELSLNNKFSRGSFSATFFFKCMRALDIEVLREEEWR</sequence>
<dbReference type="EMBL" id="CACVAU010000089">
    <property type="protein sequence ID" value="CAA6826589.1"/>
    <property type="molecule type" value="Genomic_DNA"/>
</dbReference>
<reference evidence="2" key="1">
    <citation type="submission" date="2020-01" db="EMBL/GenBank/DDBJ databases">
        <authorList>
            <person name="Meier V. D."/>
            <person name="Meier V D."/>
        </authorList>
    </citation>
    <scope>NUCLEOTIDE SEQUENCE</scope>
    <source>
        <strain evidence="2">HLG_WM_MAG_05</strain>
    </source>
</reference>
<dbReference type="Pfam" id="PF20075">
    <property type="entry name" value="DUF6471"/>
    <property type="match status" value="1"/>
</dbReference>
<gene>
    <name evidence="2" type="ORF">HELGO_WM8195</name>
</gene>
<evidence type="ECO:0000259" key="1">
    <source>
        <dbReference type="Pfam" id="PF20075"/>
    </source>
</evidence>
<proteinExistence type="predicted"/>
<evidence type="ECO:0000313" key="2">
    <source>
        <dbReference type="EMBL" id="CAA6826589.1"/>
    </source>
</evidence>
<name>A0A6S6UHF3_9BACT</name>
<organism evidence="2">
    <name type="scientific">uncultured Sulfurovum sp</name>
    <dbReference type="NCBI Taxonomy" id="269237"/>
    <lineage>
        <taxon>Bacteria</taxon>
        <taxon>Pseudomonadati</taxon>
        <taxon>Campylobacterota</taxon>
        <taxon>Epsilonproteobacteria</taxon>
        <taxon>Campylobacterales</taxon>
        <taxon>Sulfurovaceae</taxon>
        <taxon>Sulfurovum</taxon>
        <taxon>environmental samples</taxon>
    </lineage>
</organism>
<accession>A0A6S6UHF3</accession>
<dbReference type="InterPro" id="IPR045526">
    <property type="entry name" value="DUF6471"/>
</dbReference>
<protein>
    <recommendedName>
        <fullName evidence="1">DUF6471 domain-containing protein</fullName>
    </recommendedName>
</protein>